<evidence type="ECO:0000259" key="10">
    <source>
        <dbReference type="Pfam" id="PF04324"/>
    </source>
</evidence>
<dbReference type="Proteomes" id="UP000011866">
    <property type="component" value="Chromosome"/>
</dbReference>
<sequence length="70" mass="7771">MEWVLEMYVCLCKAVTQKQIEDAVEQGDGYAQVRQKLGVASDCGCCGQMAKKVIREHLQKMPECEFSAAG</sequence>
<keyword evidence="5" id="KW-0408">Iron</keyword>
<dbReference type="InterPro" id="IPR007419">
    <property type="entry name" value="BFD-like_2Fe2S-bd_dom"/>
</dbReference>
<dbReference type="AlphaFoldDB" id="M5DSN4"/>
<dbReference type="GO" id="GO:0046872">
    <property type="term" value="F:metal ion binding"/>
    <property type="evidence" value="ECO:0007669"/>
    <property type="project" value="UniProtKB-KW"/>
</dbReference>
<dbReference type="InterPro" id="IPR052371">
    <property type="entry name" value="BFD-associated_ferredoxin"/>
</dbReference>
<name>M5DSN4_9GAMM</name>
<dbReference type="Gene3D" id="1.10.10.1100">
    <property type="entry name" value="BFD-like [2Fe-2S]-binding domain"/>
    <property type="match status" value="1"/>
</dbReference>
<dbReference type="GO" id="GO:0051537">
    <property type="term" value="F:2 iron, 2 sulfur cluster binding"/>
    <property type="evidence" value="ECO:0007669"/>
    <property type="project" value="UniProtKB-KW"/>
</dbReference>
<organism evidence="11 12">
    <name type="scientific">Thalassolituus oleivorans MIL-1</name>
    <dbReference type="NCBI Taxonomy" id="1298593"/>
    <lineage>
        <taxon>Bacteria</taxon>
        <taxon>Pseudomonadati</taxon>
        <taxon>Pseudomonadota</taxon>
        <taxon>Gammaproteobacteria</taxon>
        <taxon>Oceanospirillales</taxon>
        <taxon>Oceanospirillaceae</taxon>
        <taxon>Thalassolituus</taxon>
    </lineage>
</organism>
<comment type="cofactor">
    <cofactor evidence="7">
        <name>[2Fe-2S] cluster</name>
        <dbReference type="ChEBI" id="CHEBI:190135"/>
    </cofactor>
</comment>
<dbReference type="PANTHER" id="PTHR37424:SF1">
    <property type="entry name" value="BACTERIOFERRITIN-ASSOCIATED FERREDOXIN"/>
    <property type="match status" value="1"/>
</dbReference>
<dbReference type="HOGENOM" id="CLU_159205_3_4_6"/>
<dbReference type="KEGG" id="tol:TOL_2527"/>
<evidence type="ECO:0000256" key="1">
    <source>
        <dbReference type="ARBA" id="ARBA00022448"/>
    </source>
</evidence>
<keyword evidence="3" id="KW-0479">Metal-binding</keyword>
<evidence type="ECO:0000313" key="12">
    <source>
        <dbReference type="Proteomes" id="UP000011866"/>
    </source>
</evidence>
<protein>
    <recommendedName>
        <fullName evidence="8">Bacterioferritin-associated ferredoxin</fullName>
    </recommendedName>
</protein>
<proteinExistence type="inferred from homology"/>
<evidence type="ECO:0000256" key="5">
    <source>
        <dbReference type="ARBA" id="ARBA00023004"/>
    </source>
</evidence>
<reference evidence="11 12" key="1">
    <citation type="journal article" date="2013" name="Genome Announc.">
        <title>Genome Sequence of Thalassolituus oleivorans MIL-1 (DSM 14913T).</title>
        <authorList>
            <person name="Golyshin P.N."/>
            <person name="Werner J."/>
            <person name="Chernikova T.N."/>
            <person name="Tran H."/>
            <person name="Ferrer M."/>
            <person name="Yakimov M.M."/>
            <person name="Teeling H."/>
            <person name="Golyshina O.V."/>
        </authorList>
    </citation>
    <scope>NUCLEOTIDE SEQUENCE [LARGE SCALE GENOMIC DNA]</scope>
    <source>
        <strain evidence="11 12">MIL-1</strain>
    </source>
</reference>
<evidence type="ECO:0000256" key="6">
    <source>
        <dbReference type="ARBA" id="ARBA00023014"/>
    </source>
</evidence>
<dbReference type="Pfam" id="PF04324">
    <property type="entry name" value="Fer2_BFD"/>
    <property type="match status" value="1"/>
</dbReference>
<keyword evidence="2" id="KW-0001">2Fe-2S</keyword>
<accession>M5DSN4</accession>
<evidence type="ECO:0000256" key="7">
    <source>
        <dbReference type="ARBA" id="ARBA00034078"/>
    </source>
</evidence>
<evidence type="ECO:0000256" key="3">
    <source>
        <dbReference type="ARBA" id="ARBA00022723"/>
    </source>
</evidence>
<dbReference type="eggNOG" id="COG2906">
    <property type="taxonomic scope" value="Bacteria"/>
</dbReference>
<keyword evidence="6" id="KW-0411">Iron-sulfur</keyword>
<dbReference type="EMBL" id="HF680312">
    <property type="protein sequence ID" value="CCU72926.1"/>
    <property type="molecule type" value="Genomic_DNA"/>
</dbReference>
<comment type="similarity">
    <text evidence="9">Belongs to the Bfd family.</text>
</comment>
<keyword evidence="12" id="KW-1185">Reference proteome</keyword>
<keyword evidence="1" id="KW-0813">Transport</keyword>
<evidence type="ECO:0000313" key="11">
    <source>
        <dbReference type="EMBL" id="CCU72926.1"/>
    </source>
</evidence>
<dbReference type="PANTHER" id="PTHR37424">
    <property type="entry name" value="BACTERIOFERRITIN-ASSOCIATED FERREDOXIN"/>
    <property type="match status" value="1"/>
</dbReference>
<feature type="domain" description="BFD-like [2Fe-2S]-binding" evidence="10">
    <location>
        <begin position="8"/>
        <end position="56"/>
    </location>
</feature>
<evidence type="ECO:0000256" key="9">
    <source>
        <dbReference type="ARBA" id="ARBA00046332"/>
    </source>
</evidence>
<dbReference type="InterPro" id="IPR041854">
    <property type="entry name" value="BFD-like_2Fe2S-bd_dom_sf"/>
</dbReference>
<gene>
    <name evidence="11" type="ORF">TOL_2527</name>
</gene>
<evidence type="ECO:0000256" key="2">
    <source>
        <dbReference type="ARBA" id="ARBA00022714"/>
    </source>
</evidence>
<evidence type="ECO:0000256" key="8">
    <source>
        <dbReference type="ARBA" id="ARBA00039386"/>
    </source>
</evidence>
<dbReference type="STRING" id="187493.CN03_05650"/>
<keyword evidence="4" id="KW-0249">Electron transport</keyword>
<evidence type="ECO:0000256" key="4">
    <source>
        <dbReference type="ARBA" id="ARBA00022982"/>
    </source>
</evidence>